<dbReference type="InParanoid" id="A0A369JUA7"/>
<dbReference type="Proteomes" id="UP000076154">
    <property type="component" value="Unassembled WGS sequence"/>
</dbReference>
<protein>
    <submittedName>
        <fullName evidence="3">Uncharacterized protein</fullName>
    </submittedName>
</protein>
<proteinExistence type="predicted"/>
<evidence type="ECO:0000313" key="4">
    <source>
        <dbReference type="Proteomes" id="UP000076154"/>
    </source>
</evidence>
<keyword evidence="2" id="KW-0472">Membrane</keyword>
<reference evidence="3" key="1">
    <citation type="submission" date="2018-04" db="EMBL/GenBank/DDBJ databases">
        <title>Whole genome sequencing of Hypsizygus marmoreus.</title>
        <authorList>
            <person name="Choi I.-G."/>
            <person name="Min B."/>
            <person name="Kim J.-G."/>
            <person name="Kim S."/>
            <person name="Oh Y.-L."/>
            <person name="Kong W.-S."/>
            <person name="Park H."/>
            <person name="Jeong J."/>
            <person name="Song E.-S."/>
        </authorList>
    </citation>
    <scope>NUCLEOTIDE SEQUENCE [LARGE SCALE GENOMIC DNA]</scope>
    <source>
        <strain evidence="3">51987-8</strain>
    </source>
</reference>
<evidence type="ECO:0000313" key="3">
    <source>
        <dbReference type="EMBL" id="RDB24800.1"/>
    </source>
</evidence>
<evidence type="ECO:0000256" key="2">
    <source>
        <dbReference type="SAM" id="Phobius"/>
    </source>
</evidence>
<gene>
    <name evidence="3" type="ORF">Hypma_007797</name>
</gene>
<evidence type="ECO:0000256" key="1">
    <source>
        <dbReference type="SAM" id="MobiDB-lite"/>
    </source>
</evidence>
<feature type="compositionally biased region" description="Pro residues" evidence="1">
    <location>
        <begin position="80"/>
        <end position="95"/>
    </location>
</feature>
<keyword evidence="2" id="KW-0812">Transmembrane</keyword>
<name>A0A369JUA7_HYPMA</name>
<keyword evidence="2" id="KW-1133">Transmembrane helix</keyword>
<dbReference type="AlphaFoldDB" id="A0A369JUA7"/>
<accession>A0A369JUA7</accession>
<feature type="transmembrane region" description="Helical" evidence="2">
    <location>
        <begin position="12"/>
        <end position="33"/>
    </location>
</feature>
<feature type="region of interest" description="Disordered" evidence="1">
    <location>
        <begin position="80"/>
        <end position="104"/>
    </location>
</feature>
<dbReference type="EMBL" id="LUEZ02000041">
    <property type="protein sequence ID" value="RDB24800.1"/>
    <property type="molecule type" value="Genomic_DNA"/>
</dbReference>
<organism evidence="3 4">
    <name type="scientific">Hypsizygus marmoreus</name>
    <name type="common">White beech mushroom</name>
    <name type="synonym">Agaricus marmoreus</name>
    <dbReference type="NCBI Taxonomy" id="39966"/>
    <lineage>
        <taxon>Eukaryota</taxon>
        <taxon>Fungi</taxon>
        <taxon>Dikarya</taxon>
        <taxon>Basidiomycota</taxon>
        <taxon>Agaricomycotina</taxon>
        <taxon>Agaricomycetes</taxon>
        <taxon>Agaricomycetidae</taxon>
        <taxon>Agaricales</taxon>
        <taxon>Tricholomatineae</taxon>
        <taxon>Lyophyllaceae</taxon>
        <taxon>Hypsizygus</taxon>
    </lineage>
</organism>
<comment type="caution">
    <text evidence="3">The sequence shown here is derived from an EMBL/GenBank/DDBJ whole genome shotgun (WGS) entry which is preliminary data.</text>
</comment>
<keyword evidence="4" id="KW-1185">Reference proteome</keyword>
<sequence length="129" mass="14509">MKPSSGKYSEKSAFVVTILCFQLTTLHLIYSLWQASVHVHAHRIKQEYNGPSRNVTPLHLLLHQFRLMLLHLQLPRQSPPLIPRSSSPAPPPFPNLPTSVSPLSSVPHLSQLITAPRPPPPPPWRLNCQ</sequence>